<name>A0A4Q9MLM6_9APHY</name>
<organism evidence="4">
    <name type="scientific">Dichomitus squalens</name>
    <dbReference type="NCBI Taxonomy" id="114155"/>
    <lineage>
        <taxon>Eukaryota</taxon>
        <taxon>Fungi</taxon>
        <taxon>Dikarya</taxon>
        <taxon>Basidiomycota</taxon>
        <taxon>Agaricomycotina</taxon>
        <taxon>Agaricomycetes</taxon>
        <taxon>Polyporales</taxon>
        <taxon>Polyporaceae</taxon>
        <taxon>Dichomitus</taxon>
    </lineage>
</organism>
<dbReference type="Gene3D" id="3.40.50.720">
    <property type="entry name" value="NAD(P)-binding Rossmann-like Domain"/>
    <property type="match status" value="1"/>
</dbReference>
<dbReference type="OrthoDB" id="5283654at2759"/>
<evidence type="ECO:0000259" key="3">
    <source>
        <dbReference type="Pfam" id="PF05368"/>
    </source>
</evidence>
<gene>
    <name evidence="4" type="ORF">BD311DRAFT_797631</name>
</gene>
<dbReference type="Gene3D" id="3.90.25.10">
    <property type="entry name" value="UDP-galactose 4-epimerase, domain 1"/>
    <property type="match status" value="1"/>
</dbReference>
<reference evidence="4" key="1">
    <citation type="submission" date="2019-01" db="EMBL/GenBank/DDBJ databases">
        <title>Draft genome sequences of three monokaryotic isolates of the white-rot basidiomycete fungus Dichomitus squalens.</title>
        <authorList>
            <consortium name="DOE Joint Genome Institute"/>
            <person name="Lopez S.C."/>
            <person name="Andreopoulos B."/>
            <person name="Pangilinan J."/>
            <person name="Lipzen A."/>
            <person name="Riley R."/>
            <person name="Ahrendt S."/>
            <person name="Ng V."/>
            <person name="Barry K."/>
            <person name="Daum C."/>
            <person name="Grigoriev I.V."/>
            <person name="Hilden K.S."/>
            <person name="Makela M.R."/>
            <person name="de Vries R.P."/>
        </authorList>
    </citation>
    <scope>NUCLEOTIDE SEQUENCE [LARGE SCALE GENOMIC DNA]</scope>
    <source>
        <strain evidence="4">OM18370.1</strain>
    </source>
</reference>
<keyword evidence="1" id="KW-0521">NADP</keyword>
<evidence type="ECO:0000256" key="1">
    <source>
        <dbReference type="ARBA" id="ARBA00022857"/>
    </source>
</evidence>
<dbReference type="AlphaFoldDB" id="A0A4Q9MLM6"/>
<dbReference type="PANTHER" id="PTHR47706">
    <property type="entry name" value="NMRA-LIKE FAMILY PROTEIN"/>
    <property type="match status" value="1"/>
</dbReference>
<dbReference type="Proteomes" id="UP000292957">
    <property type="component" value="Unassembled WGS sequence"/>
</dbReference>
<proteinExistence type="predicted"/>
<dbReference type="InterPro" id="IPR008030">
    <property type="entry name" value="NmrA-like"/>
</dbReference>
<keyword evidence="2" id="KW-0560">Oxidoreductase</keyword>
<dbReference type="Pfam" id="PF05368">
    <property type="entry name" value="NmrA"/>
    <property type="match status" value="1"/>
</dbReference>
<dbReference type="InterPro" id="IPR051609">
    <property type="entry name" value="NmrA/Isoflavone_reductase-like"/>
</dbReference>
<evidence type="ECO:0000256" key="2">
    <source>
        <dbReference type="ARBA" id="ARBA00023002"/>
    </source>
</evidence>
<protein>
    <recommendedName>
        <fullName evidence="3">NmrA-like domain-containing protein</fullName>
    </recommendedName>
</protein>
<dbReference type="PANTHER" id="PTHR47706:SF9">
    <property type="entry name" value="NMRA-LIKE DOMAIN-CONTAINING PROTEIN-RELATED"/>
    <property type="match status" value="1"/>
</dbReference>
<dbReference type="EMBL" id="ML143429">
    <property type="protein sequence ID" value="TBU27728.1"/>
    <property type="molecule type" value="Genomic_DNA"/>
</dbReference>
<sequence>MPTTNVNVKATVAIFGGTGDLGIHISKIFLTEYRWAFPTIRITTRDPASAKAQELAKFGGELYSFNDSLDAILAGVDLAVNVLPTSVAPEFKAELLHALVRNNVEVYFPSEYAGYDYIHDNLFPGYEHEEWAKKRALALETRAILEGKVKIINLNTGGFLTWWIGPGRVFNWDPAENVYNIVGPSTVKNTLTHQSDIGRAVAQISVLALDPATASTVPTDIRIAGNVVNSENLRDIVSRVEGIPRGENICKDIAAAKDALSQDPTSNILDYVVILTGEGKMDFTVNDNAFVNPGQSSWKWKTVEDEFRGL</sequence>
<dbReference type="GO" id="GO:0016491">
    <property type="term" value="F:oxidoreductase activity"/>
    <property type="evidence" value="ECO:0007669"/>
    <property type="project" value="UniProtKB-KW"/>
</dbReference>
<evidence type="ECO:0000313" key="4">
    <source>
        <dbReference type="EMBL" id="TBU27728.1"/>
    </source>
</evidence>
<dbReference type="SUPFAM" id="SSF51735">
    <property type="entry name" value="NAD(P)-binding Rossmann-fold domains"/>
    <property type="match status" value="1"/>
</dbReference>
<accession>A0A4Q9MLM6</accession>
<feature type="domain" description="NmrA-like" evidence="3">
    <location>
        <begin position="9"/>
        <end position="242"/>
    </location>
</feature>
<dbReference type="InterPro" id="IPR036291">
    <property type="entry name" value="NAD(P)-bd_dom_sf"/>
</dbReference>